<organism evidence="1">
    <name type="scientific">marine sediment metagenome</name>
    <dbReference type="NCBI Taxonomy" id="412755"/>
    <lineage>
        <taxon>unclassified sequences</taxon>
        <taxon>metagenomes</taxon>
        <taxon>ecological metagenomes</taxon>
    </lineage>
</organism>
<dbReference type="EMBL" id="LAZR01051523">
    <property type="protein sequence ID" value="KKK84964.1"/>
    <property type="molecule type" value="Genomic_DNA"/>
</dbReference>
<protein>
    <submittedName>
        <fullName evidence="1">Uncharacterized protein</fullName>
    </submittedName>
</protein>
<accession>A0A0F9B2X5</accession>
<reference evidence="1" key="1">
    <citation type="journal article" date="2015" name="Nature">
        <title>Complex archaea that bridge the gap between prokaryotes and eukaryotes.</title>
        <authorList>
            <person name="Spang A."/>
            <person name="Saw J.H."/>
            <person name="Jorgensen S.L."/>
            <person name="Zaremba-Niedzwiedzka K."/>
            <person name="Martijn J."/>
            <person name="Lind A.E."/>
            <person name="van Eijk R."/>
            <person name="Schleper C."/>
            <person name="Guy L."/>
            <person name="Ettema T.J."/>
        </authorList>
    </citation>
    <scope>NUCLEOTIDE SEQUENCE</scope>
</reference>
<name>A0A0F9B2X5_9ZZZZ</name>
<evidence type="ECO:0000313" key="1">
    <source>
        <dbReference type="EMBL" id="KKK84964.1"/>
    </source>
</evidence>
<proteinExistence type="predicted"/>
<dbReference type="AlphaFoldDB" id="A0A0F9B2X5"/>
<sequence>MVGPTDVHGAAIEGNPGFVHLRVTNAGAILFAGTVRDGTIDHVVTSVMFGMETMI</sequence>
<gene>
    <name evidence="1" type="ORF">LCGC14_2778010</name>
</gene>
<feature type="non-terminal residue" evidence="1">
    <location>
        <position position="55"/>
    </location>
</feature>
<comment type="caution">
    <text evidence="1">The sequence shown here is derived from an EMBL/GenBank/DDBJ whole genome shotgun (WGS) entry which is preliminary data.</text>
</comment>